<comment type="caution">
    <text evidence="9">The sequence shown here is derived from an EMBL/GenBank/DDBJ whole genome shotgun (WGS) entry which is preliminary data.</text>
</comment>
<name>A0A7C9N9Z0_9BACT</name>
<protein>
    <submittedName>
        <fullName evidence="9">MFS transporter</fullName>
    </submittedName>
</protein>
<evidence type="ECO:0000256" key="4">
    <source>
        <dbReference type="ARBA" id="ARBA00022989"/>
    </source>
</evidence>
<feature type="transmembrane region" description="Helical" evidence="7">
    <location>
        <begin position="322"/>
        <end position="340"/>
    </location>
</feature>
<proteinExistence type="predicted"/>
<evidence type="ECO:0000256" key="6">
    <source>
        <dbReference type="SAM" id="MobiDB-lite"/>
    </source>
</evidence>
<reference evidence="9" key="1">
    <citation type="submission" date="2018-08" db="EMBL/GenBank/DDBJ databases">
        <title>Murine metabolic-syndrome-specific gut microbial biobank.</title>
        <authorList>
            <person name="Liu C."/>
        </authorList>
    </citation>
    <scope>NUCLEOTIDE SEQUENCE [LARGE SCALE GENOMIC DNA]</scope>
    <source>
        <strain evidence="9">Z82</strain>
    </source>
</reference>
<feature type="transmembrane region" description="Helical" evidence="7">
    <location>
        <begin position="256"/>
        <end position="278"/>
    </location>
</feature>
<dbReference type="PROSITE" id="PS50850">
    <property type="entry name" value="MFS"/>
    <property type="match status" value="1"/>
</dbReference>
<sequence length="448" mass="47210">MTGDKTYDRTDDTIRSKAAASASSSECANEPRAQKGEPSKEPLLFLYANLSAARRRVCYGLLVLLGFSLGCSEFVVIGIEPELAEAFDCSLARVGDLISWFALSYAIATPLLAIFTSQFRRSSLLAVYLFVFVVGNLVSMVAESFELLLASRVLMGAVAGPLLAVGTTYVPDLLGPKHSSMGISVVYAAFSIALVLATSAGRFIAEYLTWHIAMEGAFAFALITAILLRFIMPKSAHGSDGVASPANQLRLLKEPAVIFGVLIFLFGIGAVYTFYGYVAPYLETTLGLSAAQSGGVLLVFGCICFVSDILSGVIDLRFGMKALPPIFVALAAALFGLWLAGANAALAIAATFVIALLMYSFSIPCITMFMDVARRKHPGALILAASVEPTSFNIGISFGTAAGGLVVTNLGLQAVGLVGGIFALLACACSVAAIVSWRKIRAERALAR</sequence>
<evidence type="ECO:0000256" key="2">
    <source>
        <dbReference type="ARBA" id="ARBA00022475"/>
    </source>
</evidence>
<feature type="region of interest" description="Disordered" evidence="6">
    <location>
        <begin position="1"/>
        <end position="37"/>
    </location>
</feature>
<comment type="subcellular location">
    <subcellularLocation>
        <location evidence="1">Cell membrane</location>
        <topology evidence="1">Multi-pass membrane protein</topology>
    </subcellularLocation>
</comment>
<feature type="transmembrane region" description="Helical" evidence="7">
    <location>
        <begin position="381"/>
        <end position="406"/>
    </location>
</feature>
<dbReference type="InterPro" id="IPR036259">
    <property type="entry name" value="MFS_trans_sf"/>
</dbReference>
<feature type="transmembrane region" description="Helical" evidence="7">
    <location>
        <begin position="57"/>
        <end position="77"/>
    </location>
</feature>
<feature type="transmembrane region" description="Helical" evidence="7">
    <location>
        <begin position="182"/>
        <end position="204"/>
    </location>
</feature>
<feature type="transmembrane region" description="Helical" evidence="7">
    <location>
        <begin position="346"/>
        <end position="369"/>
    </location>
</feature>
<keyword evidence="3 7" id="KW-0812">Transmembrane</keyword>
<feature type="transmembrane region" description="Helical" evidence="7">
    <location>
        <begin position="148"/>
        <end position="170"/>
    </location>
</feature>
<evidence type="ECO:0000256" key="3">
    <source>
        <dbReference type="ARBA" id="ARBA00022692"/>
    </source>
</evidence>
<evidence type="ECO:0000256" key="7">
    <source>
        <dbReference type="SAM" id="Phobius"/>
    </source>
</evidence>
<feature type="transmembrane region" description="Helical" evidence="7">
    <location>
        <begin position="97"/>
        <end position="116"/>
    </location>
</feature>
<keyword evidence="5 7" id="KW-0472">Membrane</keyword>
<evidence type="ECO:0000313" key="9">
    <source>
        <dbReference type="EMBL" id="NBI33783.1"/>
    </source>
</evidence>
<feature type="transmembrane region" description="Helical" evidence="7">
    <location>
        <begin position="210"/>
        <end position="231"/>
    </location>
</feature>
<accession>A0A7C9N9Z0</accession>
<feature type="transmembrane region" description="Helical" evidence="7">
    <location>
        <begin position="123"/>
        <end position="142"/>
    </location>
</feature>
<evidence type="ECO:0000259" key="8">
    <source>
        <dbReference type="PROSITE" id="PS50850"/>
    </source>
</evidence>
<feature type="compositionally biased region" description="Basic and acidic residues" evidence="6">
    <location>
        <begin position="1"/>
        <end position="15"/>
    </location>
</feature>
<feature type="transmembrane region" description="Helical" evidence="7">
    <location>
        <begin position="290"/>
        <end position="310"/>
    </location>
</feature>
<dbReference type="CDD" id="cd17324">
    <property type="entry name" value="MFS_NepI_like"/>
    <property type="match status" value="1"/>
</dbReference>
<dbReference type="InterPro" id="IPR020846">
    <property type="entry name" value="MFS_dom"/>
</dbReference>
<gene>
    <name evidence="9" type="ORF">D1639_01780</name>
</gene>
<evidence type="ECO:0000256" key="1">
    <source>
        <dbReference type="ARBA" id="ARBA00004651"/>
    </source>
</evidence>
<keyword evidence="2" id="KW-1003">Cell membrane</keyword>
<dbReference type="PANTHER" id="PTHR43124:SF10">
    <property type="entry name" value="PURINE EFFLUX PUMP PBUE"/>
    <property type="match status" value="1"/>
</dbReference>
<dbReference type="InterPro" id="IPR011701">
    <property type="entry name" value="MFS"/>
</dbReference>
<dbReference type="InterPro" id="IPR050189">
    <property type="entry name" value="MFS_Efflux_Transporters"/>
</dbReference>
<dbReference type="Gene3D" id="1.20.1250.20">
    <property type="entry name" value="MFS general substrate transporter like domains"/>
    <property type="match status" value="1"/>
</dbReference>
<dbReference type="SUPFAM" id="SSF103473">
    <property type="entry name" value="MFS general substrate transporter"/>
    <property type="match status" value="1"/>
</dbReference>
<dbReference type="EMBL" id="QWKH01000006">
    <property type="protein sequence ID" value="NBI33783.1"/>
    <property type="molecule type" value="Genomic_DNA"/>
</dbReference>
<dbReference type="PANTHER" id="PTHR43124">
    <property type="entry name" value="PURINE EFFLUX PUMP PBUE"/>
    <property type="match status" value="1"/>
</dbReference>
<dbReference type="GO" id="GO:0005886">
    <property type="term" value="C:plasma membrane"/>
    <property type="evidence" value="ECO:0007669"/>
    <property type="project" value="UniProtKB-SubCell"/>
</dbReference>
<dbReference type="AlphaFoldDB" id="A0A7C9N9Z0"/>
<keyword evidence="4 7" id="KW-1133">Transmembrane helix</keyword>
<feature type="domain" description="Major facilitator superfamily (MFS) profile" evidence="8">
    <location>
        <begin position="58"/>
        <end position="444"/>
    </location>
</feature>
<organism evidence="9">
    <name type="scientific">Muribaculaceae bacterium Z82</name>
    <dbReference type="NCBI Taxonomy" id="2304548"/>
    <lineage>
        <taxon>Bacteria</taxon>
        <taxon>Pseudomonadati</taxon>
        <taxon>Bacteroidota</taxon>
        <taxon>Bacteroidia</taxon>
        <taxon>Bacteroidales</taxon>
        <taxon>Muribaculaceae</taxon>
    </lineage>
</organism>
<dbReference type="GO" id="GO:0022857">
    <property type="term" value="F:transmembrane transporter activity"/>
    <property type="evidence" value="ECO:0007669"/>
    <property type="project" value="InterPro"/>
</dbReference>
<feature type="transmembrane region" description="Helical" evidence="7">
    <location>
        <begin position="412"/>
        <end position="435"/>
    </location>
</feature>
<dbReference type="Pfam" id="PF07690">
    <property type="entry name" value="MFS_1"/>
    <property type="match status" value="1"/>
</dbReference>
<evidence type="ECO:0000256" key="5">
    <source>
        <dbReference type="ARBA" id="ARBA00023136"/>
    </source>
</evidence>